<organism evidence="1">
    <name type="scientific">marine sediment metagenome</name>
    <dbReference type="NCBI Taxonomy" id="412755"/>
    <lineage>
        <taxon>unclassified sequences</taxon>
        <taxon>metagenomes</taxon>
        <taxon>ecological metagenomes</taxon>
    </lineage>
</organism>
<feature type="non-terminal residue" evidence="1">
    <location>
        <position position="118"/>
    </location>
</feature>
<sequence>MSEVTVAGEVVTKPRRKNTIGIDHLSLRPMHAELERFVTWYAAKIIRNNFELPVVITIQTRARKETKLGHFLAAYDKEKGDKERSAWSSKEGGMAHEINIVPEAFARPVLEILTTVAH</sequence>
<dbReference type="EMBL" id="LAZR01054762">
    <property type="protein sequence ID" value="KKK77832.1"/>
    <property type="molecule type" value="Genomic_DNA"/>
</dbReference>
<proteinExistence type="predicted"/>
<name>A0A0F8Y8V1_9ZZZZ</name>
<reference evidence="1" key="1">
    <citation type="journal article" date="2015" name="Nature">
        <title>Complex archaea that bridge the gap between prokaryotes and eukaryotes.</title>
        <authorList>
            <person name="Spang A."/>
            <person name="Saw J.H."/>
            <person name="Jorgensen S.L."/>
            <person name="Zaremba-Niedzwiedzka K."/>
            <person name="Martijn J."/>
            <person name="Lind A.E."/>
            <person name="van Eijk R."/>
            <person name="Schleper C."/>
            <person name="Guy L."/>
            <person name="Ettema T.J."/>
        </authorList>
    </citation>
    <scope>NUCLEOTIDE SEQUENCE</scope>
</reference>
<dbReference type="AlphaFoldDB" id="A0A0F8Y8V1"/>
<gene>
    <name evidence="1" type="ORF">LCGC14_2849600</name>
</gene>
<evidence type="ECO:0000313" key="1">
    <source>
        <dbReference type="EMBL" id="KKK77832.1"/>
    </source>
</evidence>
<protein>
    <submittedName>
        <fullName evidence="1">Uncharacterized protein</fullName>
    </submittedName>
</protein>
<accession>A0A0F8Y8V1</accession>
<comment type="caution">
    <text evidence="1">The sequence shown here is derived from an EMBL/GenBank/DDBJ whole genome shotgun (WGS) entry which is preliminary data.</text>
</comment>